<gene>
    <name evidence="2" type="ORF">KUCA_T00001743001</name>
</gene>
<reference evidence="2" key="1">
    <citation type="submission" date="2013-12" db="EMBL/GenBank/DDBJ databases">
        <authorList>
            <person name="Genoscope - CEA"/>
        </authorList>
    </citation>
    <scope>NUCLEOTIDE SEQUENCE</scope>
    <source>
        <strain evidence="2">CBS 1993</strain>
    </source>
</reference>
<dbReference type="PANTHER" id="PTHR38645:SF1">
    <property type="entry name" value="YALI0F12243P"/>
    <property type="match status" value="1"/>
</dbReference>
<proteinExistence type="predicted"/>
<dbReference type="HOGENOM" id="CLU_1299903_0_0_1"/>
<dbReference type="OrthoDB" id="21418at2759"/>
<organism evidence="2 3">
    <name type="scientific">Kuraishia capsulata CBS 1993</name>
    <dbReference type="NCBI Taxonomy" id="1382522"/>
    <lineage>
        <taxon>Eukaryota</taxon>
        <taxon>Fungi</taxon>
        <taxon>Dikarya</taxon>
        <taxon>Ascomycota</taxon>
        <taxon>Saccharomycotina</taxon>
        <taxon>Pichiomycetes</taxon>
        <taxon>Pichiales</taxon>
        <taxon>Pichiaceae</taxon>
        <taxon>Kuraishia</taxon>
    </lineage>
</organism>
<dbReference type="Pfam" id="PF15251">
    <property type="entry name" value="TAPR1-like"/>
    <property type="match status" value="1"/>
</dbReference>
<dbReference type="EMBL" id="HG793126">
    <property type="protein sequence ID" value="CDK25773.1"/>
    <property type="molecule type" value="Genomic_DNA"/>
</dbReference>
<reference evidence="2" key="2">
    <citation type="submission" date="2014-02" db="EMBL/GenBank/DDBJ databases">
        <title>Complete DNA sequence of /Kuraishia capsulata/ illustrates novel genomic features among budding yeasts (/Saccharomycotina/).</title>
        <authorList>
            <person name="Morales L."/>
            <person name="Noel B."/>
            <person name="Porcel B."/>
            <person name="Marcet-Houben M."/>
            <person name="Hullo M-F."/>
            <person name="Sacerdot C."/>
            <person name="Tekaia F."/>
            <person name="Leh-Louis V."/>
            <person name="Despons L."/>
            <person name="Khanna V."/>
            <person name="Aury J-M."/>
            <person name="Barbe V."/>
            <person name="Couloux A."/>
            <person name="Labadie K."/>
            <person name="Pelletier E."/>
            <person name="Souciet J-L."/>
            <person name="Boekhout T."/>
            <person name="Gabaldon T."/>
            <person name="Wincker P."/>
            <person name="Dujon B."/>
        </authorList>
    </citation>
    <scope>NUCLEOTIDE SEQUENCE</scope>
    <source>
        <strain evidence="2">CBS 1993</strain>
    </source>
</reference>
<dbReference type="PANTHER" id="PTHR38645">
    <property type="entry name" value="CHROMOSOME 9, WHOLE GENOME SHOTGUN SEQUENCE"/>
    <property type="match status" value="1"/>
</dbReference>
<accession>W6MIM2</accession>
<name>W6MIM2_9ASCO</name>
<dbReference type="AlphaFoldDB" id="W6MIM2"/>
<dbReference type="Proteomes" id="UP000019384">
    <property type="component" value="Unassembled WGS sequence"/>
</dbReference>
<evidence type="ECO:0000313" key="3">
    <source>
        <dbReference type="Proteomes" id="UP000019384"/>
    </source>
</evidence>
<keyword evidence="3" id="KW-1185">Reference proteome</keyword>
<evidence type="ECO:0000313" key="2">
    <source>
        <dbReference type="EMBL" id="CDK25773.1"/>
    </source>
</evidence>
<evidence type="ECO:0000256" key="1">
    <source>
        <dbReference type="SAM" id="MobiDB-lite"/>
    </source>
</evidence>
<dbReference type="InterPro" id="IPR029196">
    <property type="entry name" value="HAPSTR1-like"/>
</dbReference>
<sequence>MDLSNLSQDLPLSRPVSDASIVNLNKEFTQEFKNAANSVASLYRLANTKTLLIHKKGYLEALNDMLSMMEQGKQDPVQWIKSKKFELLGEDAYRQEQEQHEPEGLCDADDTTEILVQDTLDIPQDFKFTVSSPSPHRFPPSMVAPSLQHNSIKRRSEKIPMPRRHQLKHDQMDTEEQVMSRPEAETGAEIADPEAEGGARWTPEPITKKQHI</sequence>
<dbReference type="GeneID" id="34519172"/>
<protein>
    <submittedName>
        <fullName evidence="2">Uncharacterized protein</fullName>
    </submittedName>
</protein>
<dbReference type="RefSeq" id="XP_022457784.1">
    <property type="nucleotide sequence ID" value="XM_022603955.1"/>
</dbReference>
<feature type="region of interest" description="Disordered" evidence="1">
    <location>
        <begin position="165"/>
        <end position="212"/>
    </location>
</feature>